<organism evidence="1 2">
    <name type="scientific">Williamsia phyllosphaerae</name>
    <dbReference type="NCBI Taxonomy" id="885042"/>
    <lineage>
        <taxon>Bacteria</taxon>
        <taxon>Bacillati</taxon>
        <taxon>Actinomycetota</taxon>
        <taxon>Actinomycetes</taxon>
        <taxon>Mycobacteriales</taxon>
        <taxon>Nocardiaceae</taxon>
        <taxon>Williamsia</taxon>
    </lineage>
</organism>
<gene>
    <name evidence="1" type="ORF">GCM10007298_13270</name>
</gene>
<dbReference type="Proteomes" id="UP000632454">
    <property type="component" value="Unassembled WGS sequence"/>
</dbReference>
<comment type="caution">
    <text evidence="1">The sequence shown here is derived from an EMBL/GenBank/DDBJ whole genome shotgun (WGS) entry which is preliminary data.</text>
</comment>
<reference evidence="2" key="1">
    <citation type="journal article" date="2019" name="Int. J. Syst. Evol. Microbiol.">
        <title>The Global Catalogue of Microorganisms (GCM) 10K type strain sequencing project: providing services to taxonomists for standard genome sequencing and annotation.</title>
        <authorList>
            <consortium name="The Broad Institute Genomics Platform"/>
            <consortium name="The Broad Institute Genome Sequencing Center for Infectious Disease"/>
            <person name="Wu L."/>
            <person name="Ma J."/>
        </authorList>
    </citation>
    <scope>NUCLEOTIDE SEQUENCE [LARGE SCALE GENOMIC DNA]</scope>
    <source>
        <strain evidence="2">CCM 7855</strain>
    </source>
</reference>
<evidence type="ECO:0000313" key="2">
    <source>
        <dbReference type="Proteomes" id="UP000632454"/>
    </source>
</evidence>
<dbReference type="EMBL" id="BMCS01000001">
    <property type="protein sequence ID" value="GGF18624.1"/>
    <property type="molecule type" value="Genomic_DNA"/>
</dbReference>
<name>A0ABQ1UH94_9NOCA</name>
<keyword evidence="2" id="KW-1185">Reference proteome</keyword>
<protein>
    <submittedName>
        <fullName evidence="1">Uncharacterized protein</fullName>
    </submittedName>
</protein>
<sequence length="86" mass="9283">MSGTAKMIAAIAAAMAPKSQLLGPDATIQKMIHGANPTTGLLDRRDAVFAIDEELVASTLLMGFVLGVTWPCRVRSSRRRLSWVDQ</sequence>
<accession>A0ABQ1UH94</accession>
<evidence type="ECO:0000313" key="1">
    <source>
        <dbReference type="EMBL" id="GGF18624.1"/>
    </source>
</evidence>
<proteinExistence type="predicted"/>